<protein>
    <submittedName>
        <fullName evidence="3">Peptidoglycan/LPS O-acetylase OafA/YrhL</fullName>
    </submittedName>
</protein>
<dbReference type="InterPro" id="IPR002656">
    <property type="entry name" value="Acyl_transf_3_dom"/>
</dbReference>
<feature type="transmembrane region" description="Helical" evidence="1">
    <location>
        <begin position="46"/>
        <end position="68"/>
    </location>
</feature>
<feature type="transmembrane region" description="Helical" evidence="1">
    <location>
        <begin position="307"/>
        <end position="329"/>
    </location>
</feature>
<dbReference type="GO" id="GO:0016747">
    <property type="term" value="F:acyltransferase activity, transferring groups other than amino-acyl groups"/>
    <property type="evidence" value="ECO:0007669"/>
    <property type="project" value="InterPro"/>
</dbReference>
<sequence length="353" mass="39933">MLLSNVLRKENNNLDIFRLIAAAMVIYGHAYAVLPTEGKLDFLKRLLVFDYSGSLAIKTFFFLSGLVVTNSLVEKKDTCQFLMSRFFRIWPALAVVLAAMAFVFGPLLSAHPPHEYFSNPAIYEYFLHGLIMDMQYDLPGVFQDNALSSVNGSLWSIPYEIYAYVALLAAFLLGSTRSRSLSIGLFLVILVDSATGNTLLFTWLPQNTEITMLAPCFAAGSLFTLFKDRIQVHFQGTIGAWALYFLFMKSSYNFYFFYLAVFYSILFFSSRKALLKFKPAIDISYGMYLWGWPVQQVMAQYFPEQGISFNQLASVAIAALLGYVSWHFIERHFIRMGSNFSRWAPSGAGSLPS</sequence>
<keyword evidence="1" id="KW-0812">Transmembrane</keyword>
<dbReference type="RefSeq" id="WP_151024123.1">
    <property type="nucleotide sequence ID" value="NZ_JACHIB010000015.1"/>
</dbReference>
<dbReference type="PANTHER" id="PTHR23028">
    <property type="entry name" value="ACETYLTRANSFERASE"/>
    <property type="match status" value="1"/>
</dbReference>
<feature type="transmembrane region" description="Helical" evidence="1">
    <location>
        <begin position="238"/>
        <end position="268"/>
    </location>
</feature>
<dbReference type="AlphaFoldDB" id="A0A7W9TQN1"/>
<evidence type="ECO:0000256" key="1">
    <source>
        <dbReference type="SAM" id="Phobius"/>
    </source>
</evidence>
<feature type="transmembrane region" description="Helical" evidence="1">
    <location>
        <begin position="89"/>
        <end position="108"/>
    </location>
</feature>
<dbReference type="EMBL" id="JACHIB010000015">
    <property type="protein sequence ID" value="MBB6084586.1"/>
    <property type="molecule type" value="Genomic_DNA"/>
</dbReference>
<feature type="domain" description="Acyltransferase 3" evidence="2">
    <location>
        <begin position="12"/>
        <end position="321"/>
    </location>
</feature>
<name>A0A7W9TQN1_CASDE</name>
<dbReference type="GO" id="GO:0016020">
    <property type="term" value="C:membrane"/>
    <property type="evidence" value="ECO:0007669"/>
    <property type="project" value="TreeGrafter"/>
</dbReference>
<reference evidence="3 4" key="1">
    <citation type="submission" date="2020-08" db="EMBL/GenBank/DDBJ databases">
        <title>Genomic Encyclopedia of Type Strains, Phase IV (KMG-IV): sequencing the most valuable type-strain genomes for metagenomic binning, comparative biology and taxonomic classification.</title>
        <authorList>
            <person name="Goeker M."/>
        </authorList>
    </citation>
    <scope>NUCLEOTIDE SEQUENCE [LARGE SCALE GENOMIC DNA]</scope>
    <source>
        <strain evidence="3 4">DSM 12141</strain>
    </source>
</reference>
<feature type="transmembrane region" description="Helical" evidence="1">
    <location>
        <begin position="185"/>
        <end position="204"/>
    </location>
</feature>
<proteinExistence type="predicted"/>
<dbReference type="InterPro" id="IPR050879">
    <property type="entry name" value="Acyltransferase_3"/>
</dbReference>
<dbReference type="Pfam" id="PF01757">
    <property type="entry name" value="Acyl_transf_3"/>
    <property type="match status" value="1"/>
</dbReference>
<evidence type="ECO:0000259" key="2">
    <source>
        <dbReference type="Pfam" id="PF01757"/>
    </source>
</evidence>
<accession>A0A7W9TQN1</accession>
<keyword evidence="1" id="KW-1133">Transmembrane helix</keyword>
<dbReference type="GO" id="GO:0000271">
    <property type="term" value="P:polysaccharide biosynthetic process"/>
    <property type="evidence" value="ECO:0007669"/>
    <property type="project" value="TreeGrafter"/>
</dbReference>
<dbReference type="PANTHER" id="PTHR23028:SF131">
    <property type="entry name" value="BLR2367 PROTEIN"/>
    <property type="match status" value="1"/>
</dbReference>
<keyword evidence="1" id="KW-0472">Membrane</keyword>
<feature type="transmembrane region" description="Helical" evidence="1">
    <location>
        <begin position="154"/>
        <end position="173"/>
    </location>
</feature>
<gene>
    <name evidence="3" type="ORF">HNR28_002632</name>
</gene>
<feature type="transmembrane region" description="Helical" evidence="1">
    <location>
        <begin position="16"/>
        <end position="34"/>
    </location>
</feature>
<evidence type="ECO:0000313" key="4">
    <source>
        <dbReference type="Proteomes" id="UP000541136"/>
    </source>
</evidence>
<dbReference type="Proteomes" id="UP000541136">
    <property type="component" value="Unassembled WGS sequence"/>
</dbReference>
<organism evidence="3 4">
    <name type="scientific">Castellaniella defragrans</name>
    <name type="common">Alcaligenes defragrans</name>
    <dbReference type="NCBI Taxonomy" id="75697"/>
    <lineage>
        <taxon>Bacteria</taxon>
        <taxon>Pseudomonadati</taxon>
        <taxon>Pseudomonadota</taxon>
        <taxon>Betaproteobacteria</taxon>
        <taxon>Burkholderiales</taxon>
        <taxon>Alcaligenaceae</taxon>
        <taxon>Castellaniella</taxon>
    </lineage>
</organism>
<comment type="caution">
    <text evidence="3">The sequence shown here is derived from an EMBL/GenBank/DDBJ whole genome shotgun (WGS) entry which is preliminary data.</text>
</comment>
<evidence type="ECO:0000313" key="3">
    <source>
        <dbReference type="EMBL" id="MBB6084586.1"/>
    </source>
</evidence>